<dbReference type="PANTHER" id="PTHR43712">
    <property type="entry name" value="PUTATIVE (AFU_ORTHOLOGUE AFUA_4G14580)-RELATED"/>
    <property type="match status" value="1"/>
</dbReference>
<dbReference type="InterPro" id="IPR036388">
    <property type="entry name" value="WH-like_DNA-bd_sf"/>
</dbReference>
<dbReference type="RefSeq" id="WP_311599070.1">
    <property type="nucleotide sequence ID" value="NZ_JAVREM010000015.1"/>
</dbReference>
<feature type="domain" description="O-methyltransferase C-terminal" evidence="5">
    <location>
        <begin position="121"/>
        <end position="330"/>
    </location>
</feature>
<dbReference type="Gene3D" id="1.10.10.10">
    <property type="entry name" value="Winged helix-like DNA-binding domain superfamily/Winged helix DNA-binding domain"/>
    <property type="match status" value="1"/>
</dbReference>
<dbReference type="PROSITE" id="PS51683">
    <property type="entry name" value="SAM_OMT_II"/>
    <property type="match status" value="1"/>
</dbReference>
<dbReference type="InterPro" id="IPR036390">
    <property type="entry name" value="WH_DNA-bd_sf"/>
</dbReference>
<sequence length="381" mass="40678">MTAVEGDGTAPPADAADPLHLMRLVFGTMAAQTVGAAARLGVMDALGDGERAADEVAAACGTQPRATLRLLRALAALELLVESRPGVFSATPAGRLLDTRHPRSHASPARVFTDPQMVRAWEDLAESVRTGEPTFPQVFGKGFFERLGELPELSAEFNASMSESTRATAATLPDSYDFGRYRTVVDVGGGDGTLLAAVLRAFPSVRGVVHDTPRGLAQAAGTMERAGLTDRFSAVTGDFFASVPEGGDLYLLKSVIHDWDDERCVTILRNCRQALPAHGRVLIVERVMPPVVDPTVAGWYLSDLNMLVNLGGRERTREEFTTLCEEAGFAAPSFSELPAPSVFSLIEAAPRPTGTATAAGHEPPPRSMARRRAPTDDLDDR</sequence>
<feature type="region of interest" description="Disordered" evidence="4">
    <location>
        <begin position="348"/>
        <end position="381"/>
    </location>
</feature>
<feature type="compositionally biased region" description="Low complexity" evidence="4">
    <location>
        <begin position="348"/>
        <end position="360"/>
    </location>
</feature>
<proteinExistence type="predicted"/>
<dbReference type="GO" id="GO:0008168">
    <property type="term" value="F:methyltransferase activity"/>
    <property type="evidence" value="ECO:0007669"/>
    <property type="project" value="UniProtKB-KW"/>
</dbReference>
<evidence type="ECO:0000313" key="7">
    <source>
        <dbReference type="EMBL" id="MDT0319651.1"/>
    </source>
</evidence>
<dbReference type="PIRSF" id="PIRSF005739">
    <property type="entry name" value="O-mtase"/>
    <property type="match status" value="1"/>
</dbReference>
<keyword evidence="8" id="KW-1185">Reference proteome</keyword>
<dbReference type="InterPro" id="IPR016461">
    <property type="entry name" value="COMT-like"/>
</dbReference>
<dbReference type="CDD" id="cd02440">
    <property type="entry name" value="AdoMet_MTases"/>
    <property type="match status" value="1"/>
</dbReference>
<dbReference type="Pfam" id="PF00891">
    <property type="entry name" value="Methyltransf_2"/>
    <property type="match status" value="1"/>
</dbReference>
<gene>
    <name evidence="7" type="ORF">RNC47_15030</name>
</gene>
<evidence type="ECO:0000256" key="1">
    <source>
        <dbReference type="ARBA" id="ARBA00022603"/>
    </source>
</evidence>
<dbReference type="InterPro" id="IPR001077">
    <property type="entry name" value="COMT_C"/>
</dbReference>
<dbReference type="InterPro" id="IPR029063">
    <property type="entry name" value="SAM-dependent_MTases_sf"/>
</dbReference>
<dbReference type="Gene3D" id="1.10.287.1350">
    <property type="match status" value="1"/>
</dbReference>
<keyword evidence="2" id="KW-0808">Transferase</keyword>
<comment type="caution">
    <text evidence="7">The sequence shown here is derived from an EMBL/GenBank/DDBJ whole genome shotgun (WGS) entry which is preliminary data.</text>
</comment>
<keyword evidence="3" id="KW-0949">S-adenosyl-L-methionine</keyword>
<evidence type="ECO:0000259" key="5">
    <source>
        <dbReference type="Pfam" id="PF00891"/>
    </source>
</evidence>
<dbReference type="InterPro" id="IPR012967">
    <property type="entry name" value="COMT_dimerisation"/>
</dbReference>
<dbReference type="Gene3D" id="3.40.50.150">
    <property type="entry name" value="Vaccinia Virus protein VP39"/>
    <property type="match status" value="1"/>
</dbReference>
<evidence type="ECO:0000256" key="3">
    <source>
        <dbReference type="ARBA" id="ARBA00022691"/>
    </source>
</evidence>
<evidence type="ECO:0000256" key="2">
    <source>
        <dbReference type="ARBA" id="ARBA00022679"/>
    </source>
</evidence>
<keyword evidence="1 7" id="KW-0489">Methyltransferase</keyword>
<dbReference type="GO" id="GO:0032259">
    <property type="term" value="P:methylation"/>
    <property type="evidence" value="ECO:0007669"/>
    <property type="project" value="UniProtKB-KW"/>
</dbReference>
<evidence type="ECO:0000313" key="8">
    <source>
        <dbReference type="Proteomes" id="UP001183420"/>
    </source>
</evidence>
<name>A0ABU2LPY5_9ACTN</name>
<organism evidence="7 8">
    <name type="scientific">Streptomyces millisiae</name>
    <dbReference type="NCBI Taxonomy" id="3075542"/>
    <lineage>
        <taxon>Bacteria</taxon>
        <taxon>Bacillati</taxon>
        <taxon>Actinomycetota</taxon>
        <taxon>Actinomycetes</taxon>
        <taxon>Kitasatosporales</taxon>
        <taxon>Streptomycetaceae</taxon>
        <taxon>Streptomyces</taxon>
    </lineage>
</organism>
<dbReference type="SUPFAM" id="SSF46785">
    <property type="entry name" value="Winged helix' DNA-binding domain"/>
    <property type="match status" value="1"/>
</dbReference>
<dbReference type="SUPFAM" id="SSF53335">
    <property type="entry name" value="S-adenosyl-L-methionine-dependent methyltransferases"/>
    <property type="match status" value="1"/>
</dbReference>
<protein>
    <submittedName>
        <fullName evidence="7">Methyltransferase</fullName>
    </submittedName>
</protein>
<dbReference type="Proteomes" id="UP001183420">
    <property type="component" value="Unassembled WGS sequence"/>
</dbReference>
<evidence type="ECO:0000259" key="6">
    <source>
        <dbReference type="Pfam" id="PF08100"/>
    </source>
</evidence>
<dbReference type="Pfam" id="PF08100">
    <property type="entry name" value="Dimerisation"/>
    <property type="match status" value="1"/>
</dbReference>
<feature type="domain" description="O-methyltransferase dimerisation" evidence="6">
    <location>
        <begin position="22"/>
        <end position="97"/>
    </location>
</feature>
<accession>A0ABU2LPY5</accession>
<dbReference type="EMBL" id="JAVREM010000015">
    <property type="protein sequence ID" value="MDT0319651.1"/>
    <property type="molecule type" value="Genomic_DNA"/>
</dbReference>
<reference evidence="8" key="1">
    <citation type="submission" date="2023-07" db="EMBL/GenBank/DDBJ databases">
        <title>30 novel species of actinomycetes from the DSMZ collection.</title>
        <authorList>
            <person name="Nouioui I."/>
        </authorList>
    </citation>
    <scope>NUCLEOTIDE SEQUENCE [LARGE SCALE GENOMIC DNA]</scope>
    <source>
        <strain evidence="8">DSM 44918</strain>
    </source>
</reference>
<evidence type="ECO:0000256" key="4">
    <source>
        <dbReference type="SAM" id="MobiDB-lite"/>
    </source>
</evidence>
<dbReference type="PANTHER" id="PTHR43712:SF2">
    <property type="entry name" value="O-METHYLTRANSFERASE CICE"/>
    <property type="match status" value="1"/>
</dbReference>